<keyword evidence="2" id="KW-1185">Reference proteome</keyword>
<gene>
    <name evidence="1" type="ORF">M8C21_015774</name>
</gene>
<name>A0AAD5GM31_AMBAR</name>
<proteinExistence type="predicted"/>
<evidence type="ECO:0000313" key="2">
    <source>
        <dbReference type="Proteomes" id="UP001206925"/>
    </source>
</evidence>
<feature type="non-terminal residue" evidence="1">
    <location>
        <position position="96"/>
    </location>
</feature>
<sequence length="96" mass="10722">FVSQPNLWSGSGVRLERYKETGVEPRYAAYKMLAASADAASLAVFFRTSSSFCSVVAWWMVAVAVTGKGSTAMVRIKEDTRRLATMREIQFSNVYR</sequence>
<accession>A0AAD5GM31</accession>
<organism evidence="1 2">
    <name type="scientific">Ambrosia artemisiifolia</name>
    <name type="common">Common ragweed</name>
    <dbReference type="NCBI Taxonomy" id="4212"/>
    <lineage>
        <taxon>Eukaryota</taxon>
        <taxon>Viridiplantae</taxon>
        <taxon>Streptophyta</taxon>
        <taxon>Embryophyta</taxon>
        <taxon>Tracheophyta</taxon>
        <taxon>Spermatophyta</taxon>
        <taxon>Magnoliopsida</taxon>
        <taxon>eudicotyledons</taxon>
        <taxon>Gunneridae</taxon>
        <taxon>Pentapetalae</taxon>
        <taxon>asterids</taxon>
        <taxon>campanulids</taxon>
        <taxon>Asterales</taxon>
        <taxon>Asteraceae</taxon>
        <taxon>Asteroideae</taxon>
        <taxon>Heliantheae alliance</taxon>
        <taxon>Heliantheae</taxon>
        <taxon>Ambrosia</taxon>
    </lineage>
</organism>
<dbReference type="EMBL" id="JAMZMK010006636">
    <property type="protein sequence ID" value="KAI7747925.1"/>
    <property type="molecule type" value="Genomic_DNA"/>
</dbReference>
<reference evidence="1" key="1">
    <citation type="submission" date="2022-06" db="EMBL/GenBank/DDBJ databases">
        <title>Uncovering the hologenomic basis of an extraordinary plant invasion.</title>
        <authorList>
            <person name="Bieker V.C."/>
            <person name="Martin M.D."/>
            <person name="Gilbert T."/>
            <person name="Hodgins K."/>
            <person name="Battlay P."/>
            <person name="Petersen B."/>
            <person name="Wilson J."/>
        </authorList>
    </citation>
    <scope>NUCLEOTIDE SEQUENCE</scope>
    <source>
        <strain evidence="1">AA19_3_7</strain>
        <tissue evidence="1">Leaf</tissue>
    </source>
</reference>
<comment type="caution">
    <text evidence="1">The sequence shown here is derived from an EMBL/GenBank/DDBJ whole genome shotgun (WGS) entry which is preliminary data.</text>
</comment>
<protein>
    <submittedName>
        <fullName evidence="1">Uncharacterized protein</fullName>
    </submittedName>
</protein>
<evidence type="ECO:0000313" key="1">
    <source>
        <dbReference type="EMBL" id="KAI7747925.1"/>
    </source>
</evidence>
<dbReference type="AlphaFoldDB" id="A0AAD5GM31"/>
<feature type="non-terminal residue" evidence="1">
    <location>
        <position position="1"/>
    </location>
</feature>
<dbReference type="Proteomes" id="UP001206925">
    <property type="component" value="Unassembled WGS sequence"/>
</dbReference>